<feature type="region of interest" description="Disordered" evidence="1">
    <location>
        <begin position="417"/>
        <end position="485"/>
    </location>
</feature>
<name>A0AA97GSV8_9ACTN</name>
<dbReference type="EMBL" id="CP128986">
    <property type="protein sequence ID" value="WOC11558.1"/>
    <property type="molecule type" value="Genomic_DNA"/>
</dbReference>
<evidence type="ECO:0000256" key="1">
    <source>
        <dbReference type="SAM" id="MobiDB-lite"/>
    </source>
</evidence>
<gene>
    <name evidence="3" type="ORF">MP11Mi_06310</name>
</gene>
<dbReference type="AlphaFoldDB" id="A0AA97GSV8"/>
<feature type="transmembrane region" description="Helical" evidence="2">
    <location>
        <begin position="369"/>
        <end position="388"/>
    </location>
</feature>
<feature type="transmembrane region" description="Helical" evidence="2">
    <location>
        <begin position="84"/>
        <end position="109"/>
    </location>
</feature>
<feature type="transmembrane region" description="Helical" evidence="2">
    <location>
        <begin position="36"/>
        <end position="59"/>
    </location>
</feature>
<sequence>MSGSSNSLATRLRQVRLARRADSAPRKAATWDLVKVALLVPGLSILTIVVVLGIVRLLAGDGLSGIMSATAAGWLAVNQVPVTISGVTLGVLPLLPTLLVCAGTAKVVAEGSSTARELPDLVGIVGAALGGSLLVTALSLAVVADGAAVSAVGQPDPLAAFGYTLLIQGIAVLIGVAIPSLRPILEEFVVPATERVGVRSGVIAFGVLIAGGAILVFGSIVMHWGSVSAMIGDGNSFDGYLGLTVLSILYLPNMVMGAAVVTTGSTVQLGDTVVDAFDVSRGAVPPLPIVSALPETGLGGVGGLLFVVPLAAGLLLGWYCRSSDPIRHLRAVAIGSAVAAALVVALSWVSGGRLGELGRTGVDVATAGVFTFAWLMLAGALVVGGMWVSNRGVRRVRGVEDDLDSWLDDLAIHDESADVPGEIDEIDTGATEGTGATGASISGSDGEEFDGEPSGESDPADEFEPAGGAETVDGDPVEPEPGRRD</sequence>
<feature type="transmembrane region" description="Helical" evidence="2">
    <location>
        <begin position="297"/>
        <end position="319"/>
    </location>
</feature>
<reference evidence="3" key="1">
    <citation type="submission" date="2023-06" db="EMBL/GenBank/DDBJ databases">
        <title>Gordonia sp. nov. and Pseudochrobactrum sp. nov., two species isolated from the burying beetle Nicrophorus vespilloides.</title>
        <authorList>
            <person name="Poehlein A."/>
            <person name="Guzman J."/>
            <person name="Daniel R."/>
            <person name="Vilcinskas A."/>
        </authorList>
    </citation>
    <scope>NUCLEOTIDE SEQUENCE</scope>
    <source>
        <strain evidence="3">MP11Mi</strain>
    </source>
</reference>
<evidence type="ECO:0000313" key="3">
    <source>
        <dbReference type="EMBL" id="WOC11558.1"/>
    </source>
</evidence>
<keyword evidence="2" id="KW-1133">Transmembrane helix</keyword>
<feature type="compositionally biased region" description="Acidic residues" evidence="1">
    <location>
        <begin position="445"/>
        <end position="464"/>
    </location>
</feature>
<feature type="compositionally biased region" description="Low complexity" evidence="1">
    <location>
        <begin position="428"/>
        <end position="444"/>
    </location>
</feature>
<evidence type="ECO:0000256" key="2">
    <source>
        <dbReference type="SAM" id="Phobius"/>
    </source>
</evidence>
<keyword evidence="2" id="KW-0472">Membrane</keyword>
<organism evidence="3">
    <name type="scientific">Gordonia sp. MP11Mi</name>
    <dbReference type="NCBI Taxonomy" id="3022769"/>
    <lineage>
        <taxon>Bacteria</taxon>
        <taxon>Bacillati</taxon>
        <taxon>Actinomycetota</taxon>
        <taxon>Actinomycetes</taxon>
        <taxon>Mycobacteriales</taxon>
        <taxon>Gordoniaceae</taxon>
        <taxon>Gordonia</taxon>
    </lineage>
</organism>
<dbReference type="Pfam" id="PF19877">
    <property type="entry name" value="DUF6350"/>
    <property type="match status" value="1"/>
</dbReference>
<dbReference type="InterPro" id="IPR045931">
    <property type="entry name" value="DUF6350"/>
</dbReference>
<dbReference type="RefSeq" id="WP_420040864.1">
    <property type="nucleotide sequence ID" value="NZ_CP128986.1"/>
</dbReference>
<feature type="transmembrane region" description="Helical" evidence="2">
    <location>
        <begin position="331"/>
        <end position="349"/>
    </location>
</feature>
<keyword evidence="2" id="KW-0812">Transmembrane</keyword>
<feature type="transmembrane region" description="Helical" evidence="2">
    <location>
        <begin position="121"/>
        <end position="141"/>
    </location>
</feature>
<protein>
    <submittedName>
        <fullName evidence="3">Uncharacterized protein</fullName>
    </submittedName>
</protein>
<feature type="transmembrane region" description="Helical" evidence="2">
    <location>
        <begin position="202"/>
        <end position="224"/>
    </location>
</feature>
<proteinExistence type="predicted"/>
<accession>A0AA97GSV8</accession>
<feature type="transmembrane region" description="Helical" evidence="2">
    <location>
        <begin position="161"/>
        <end position="181"/>
    </location>
</feature>